<dbReference type="GeneID" id="33565747"/>
<keyword evidence="2" id="KW-0472">Membrane</keyword>
<reference evidence="3 4" key="1">
    <citation type="submission" date="2016-07" db="EMBL/GenBank/DDBJ databases">
        <title>Pervasive Adenine N6-methylation of Active Genes in Fungi.</title>
        <authorList>
            <consortium name="DOE Joint Genome Institute"/>
            <person name="Mondo S.J."/>
            <person name="Dannebaum R.O."/>
            <person name="Kuo R.C."/>
            <person name="Labutti K."/>
            <person name="Haridas S."/>
            <person name="Kuo A."/>
            <person name="Salamov A."/>
            <person name="Ahrendt S.R."/>
            <person name="Lipzen A."/>
            <person name="Sullivan W."/>
            <person name="Andreopoulos W.B."/>
            <person name="Clum A."/>
            <person name="Lindquist E."/>
            <person name="Daum C."/>
            <person name="Ramamoorthy G.K."/>
            <person name="Gryganskyi A."/>
            <person name="Culley D."/>
            <person name="Magnuson J.K."/>
            <person name="James T.Y."/>
            <person name="O'Malley M.A."/>
            <person name="Stajich J.E."/>
            <person name="Spatafora J.W."/>
            <person name="Visel A."/>
            <person name="Grigoriev I.V."/>
        </authorList>
    </citation>
    <scope>NUCLEOTIDE SEQUENCE [LARGE SCALE GENOMIC DNA]</scope>
    <source>
        <strain evidence="3 4">NRRL 3116</strain>
    </source>
</reference>
<feature type="compositionally biased region" description="Pro residues" evidence="1">
    <location>
        <begin position="181"/>
        <end position="191"/>
    </location>
</feature>
<feature type="region of interest" description="Disordered" evidence="1">
    <location>
        <begin position="1"/>
        <end position="30"/>
    </location>
</feature>
<keyword evidence="2" id="KW-1133">Transmembrane helix</keyword>
<name>A0A1Y2GU05_9FUNG</name>
<dbReference type="PANTHER" id="PTHR36721">
    <property type="entry name" value="PROLINE-RICH FAMILY PROTEIN"/>
    <property type="match status" value="1"/>
</dbReference>
<keyword evidence="2" id="KW-0812">Transmembrane</keyword>
<dbReference type="RefSeq" id="XP_021882079.1">
    <property type="nucleotide sequence ID" value="XM_022023903.1"/>
</dbReference>
<dbReference type="PANTHER" id="PTHR36721:SF1">
    <property type="entry name" value="OS04G0446401 PROTEIN"/>
    <property type="match status" value="1"/>
</dbReference>
<gene>
    <name evidence="3" type="ORF">BCR41DRAFT_352140</name>
</gene>
<accession>A0A1Y2GU05</accession>
<feature type="compositionally biased region" description="Low complexity" evidence="1">
    <location>
        <begin position="389"/>
        <end position="398"/>
    </location>
</feature>
<feature type="compositionally biased region" description="Low complexity" evidence="1">
    <location>
        <begin position="220"/>
        <end position="243"/>
    </location>
</feature>
<evidence type="ECO:0000313" key="4">
    <source>
        <dbReference type="Proteomes" id="UP000193648"/>
    </source>
</evidence>
<evidence type="ECO:0000256" key="2">
    <source>
        <dbReference type="SAM" id="Phobius"/>
    </source>
</evidence>
<protein>
    <submittedName>
        <fullName evidence="3">Uncharacterized protein</fullName>
    </submittedName>
</protein>
<dbReference type="Proteomes" id="UP000193648">
    <property type="component" value="Unassembled WGS sequence"/>
</dbReference>
<feature type="region of interest" description="Disordered" evidence="1">
    <location>
        <begin position="389"/>
        <end position="434"/>
    </location>
</feature>
<evidence type="ECO:0000313" key="3">
    <source>
        <dbReference type="EMBL" id="ORZ18284.1"/>
    </source>
</evidence>
<feature type="region of interest" description="Disordered" evidence="1">
    <location>
        <begin position="161"/>
        <end position="254"/>
    </location>
</feature>
<feature type="compositionally biased region" description="Low complexity" evidence="1">
    <location>
        <begin position="15"/>
        <end position="30"/>
    </location>
</feature>
<organism evidence="3 4">
    <name type="scientific">Lobosporangium transversale</name>
    <dbReference type="NCBI Taxonomy" id="64571"/>
    <lineage>
        <taxon>Eukaryota</taxon>
        <taxon>Fungi</taxon>
        <taxon>Fungi incertae sedis</taxon>
        <taxon>Mucoromycota</taxon>
        <taxon>Mortierellomycotina</taxon>
        <taxon>Mortierellomycetes</taxon>
        <taxon>Mortierellales</taxon>
        <taxon>Mortierellaceae</taxon>
        <taxon>Lobosporangium</taxon>
    </lineage>
</organism>
<keyword evidence="4" id="KW-1185">Reference proteome</keyword>
<feature type="transmembrane region" description="Helical" evidence="2">
    <location>
        <begin position="256"/>
        <end position="279"/>
    </location>
</feature>
<sequence>MRLLSSRGAAKQEASSSHSSSYKPSSASLSRSSSSLTWSVLCSFVILNSFLALLSPSTSGGRALAALEPGFCGDCQTFANAIQVCGGSFTPADIEIVGEYVLQQAYSKCLCTEVMQKVLWTCAKCELLAGHHQAKAPPPQKYQTQCIAWGMTIQEWKQPYTGTVAPGTQTDVTGGGGTNPNPNPEPQPTQPNQPSATGPSNQPKPSNGSGSNPGNGNGDGNNSTSPPNANESNSSADNSVSGNKPAEQTSTGSNGLTIGIAGGIIGIAVVAGTIAVVMMKRRRRRRSPLDLDSLPGQTGQFAPMEDKWENSVHHPSSPPLPPAPIASATPVAGHARGGYDNAGYMDGNGSAVGGYDPQYDGYNQYDNYDQYNGHHGGYGGQYGGQYMDQGHYGQGQYDQDYHQGHPGQDGYSVRDYGGYENKSQVGGRDNSHYM</sequence>
<proteinExistence type="predicted"/>
<comment type="caution">
    <text evidence="3">The sequence shown here is derived from an EMBL/GenBank/DDBJ whole genome shotgun (WGS) entry which is preliminary data.</text>
</comment>
<feature type="compositionally biased region" description="Low complexity" evidence="1">
    <location>
        <begin position="192"/>
        <end position="210"/>
    </location>
</feature>
<dbReference type="InParanoid" id="A0A1Y2GU05"/>
<evidence type="ECO:0000256" key="1">
    <source>
        <dbReference type="SAM" id="MobiDB-lite"/>
    </source>
</evidence>
<dbReference type="AlphaFoldDB" id="A0A1Y2GU05"/>
<dbReference type="EMBL" id="MCFF01000015">
    <property type="protein sequence ID" value="ORZ18284.1"/>
    <property type="molecule type" value="Genomic_DNA"/>
</dbReference>
<feature type="region of interest" description="Disordered" evidence="1">
    <location>
        <begin position="283"/>
        <end position="302"/>
    </location>
</feature>
<dbReference type="OrthoDB" id="2445303at2759"/>